<accession>A0A4Y2HZP6</accession>
<dbReference type="EMBL" id="BGPR01002275">
    <property type="protein sequence ID" value="GBM70813.1"/>
    <property type="molecule type" value="Genomic_DNA"/>
</dbReference>
<evidence type="ECO:0000313" key="2">
    <source>
        <dbReference type="Proteomes" id="UP000499080"/>
    </source>
</evidence>
<sequence length="107" mass="12087">MNNFALPWHPDNLIDSGCNSSSTEAGVKVAITSHGPTPSVGDTHYRWREDSIPHYYTAGQARPHLPIRRLFSHVLVVPPPYRRDTCSRQVATEIAKKIAERLPFHFP</sequence>
<reference evidence="1 2" key="1">
    <citation type="journal article" date="2019" name="Sci. Rep.">
        <title>Orb-weaving spider Araneus ventricosus genome elucidates the spidroin gene catalogue.</title>
        <authorList>
            <person name="Kono N."/>
            <person name="Nakamura H."/>
            <person name="Ohtoshi R."/>
            <person name="Moran D.A.P."/>
            <person name="Shinohara A."/>
            <person name="Yoshida Y."/>
            <person name="Fujiwara M."/>
            <person name="Mori M."/>
            <person name="Tomita M."/>
            <person name="Arakawa K."/>
        </authorList>
    </citation>
    <scope>NUCLEOTIDE SEQUENCE [LARGE SCALE GENOMIC DNA]</scope>
</reference>
<keyword evidence="2" id="KW-1185">Reference proteome</keyword>
<name>A0A4Y2HZP6_ARAVE</name>
<dbReference type="Proteomes" id="UP000499080">
    <property type="component" value="Unassembled WGS sequence"/>
</dbReference>
<gene>
    <name evidence="1" type="ORF">AVEN_142099_1</name>
</gene>
<evidence type="ECO:0000313" key="1">
    <source>
        <dbReference type="EMBL" id="GBM70813.1"/>
    </source>
</evidence>
<dbReference type="AlphaFoldDB" id="A0A4Y2HZP6"/>
<proteinExistence type="predicted"/>
<protein>
    <submittedName>
        <fullName evidence="1">Uncharacterized protein</fullName>
    </submittedName>
</protein>
<comment type="caution">
    <text evidence="1">The sequence shown here is derived from an EMBL/GenBank/DDBJ whole genome shotgun (WGS) entry which is preliminary data.</text>
</comment>
<organism evidence="1 2">
    <name type="scientific">Araneus ventricosus</name>
    <name type="common">Orbweaver spider</name>
    <name type="synonym">Epeira ventricosa</name>
    <dbReference type="NCBI Taxonomy" id="182803"/>
    <lineage>
        <taxon>Eukaryota</taxon>
        <taxon>Metazoa</taxon>
        <taxon>Ecdysozoa</taxon>
        <taxon>Arthropoda</taxon>
        <taxon>Chelicerata</taxon>
        <taxon>Arachnida</taxon>
        <taxon>Araneae</taxon>
        <taxon>Araneomorphae</taxon>
        <taxon>Entelegynae</taxon>
        <taxon>Araneoidea</taxon>
        <taxon>Araneidae</taxon>
        <taxon>Araneus</taxon>
    </lineage>
</organism>